<dbReference type="InterPro" id="IPR002104">
    <property type="entry name" value="Integrase_catalytic"/>
</dbReference>
<reference evidence="6 7" key="1">
    <citation type="submission" date="2016-10" db="EMBL/GenBank/DDBJ databases">
        <title>WGS of isloates from the oral cavity of healthy individuals.</title>
        <authorList>
            <person name="Sharma S."/>
            <person name="Pal V.K."/>
            <person name="Patil P.B."/>
            <person name="Korpole S."/>
            <person name="Grover V."/>
        </authorList>
    </citation>
    <scope>NUCLEOTIDE SEQUENCE [LARGE SCALE GENOMIC DNA]</scope>
    <source>
        <strain evidence="6 7">DISK12</strain>
    </source>
</reference>
<name>A0A2M9WKK2_9LACO</name>
<dbReference type="InterPro" id="IPR010998">
    <property type="entry name" value="Integrase_recombinase_N"/>
</dbReference>
<evidence type="ECO:0000256" key="2">
    <source>
        <dbReference type="ARBA" id="ARBA00022908"/>
    </source>
</evidence>
<accession>A0A2M9WKK2</accession>
<proteinExistence type="inferred from homology"/>
<dbReference type="RefSeq" id="WP_100733245.1">
    <property type="nucleotide sequence ID" value="NZ_MKXG01000400.1"/>
</dbReference>
<keyword evidence="2" id="KW-0229">DNA integration</keyword>
<dbReference type="GO" id="GO:0015074">
    <property type="term" value="P:DNA integration"/>
    <property type="evidence" value="ECO:0007669"/>
    <property type="project" value="UniProtKB-KW"/>
</dbReference>
<dbReference type="Gene3D" id="1.10.150.130">
    <property type="match status" value="1"/>
</dbReference>
<dbReference type="InterPro" id="IPR013762">
    <property type="entry name" value="Integrase-like_cat_sf"/>
</dbReference>
<comment type="similarity">
    <text evidence="1">Belongs to the 'phage' integrase family.</text>
</comment>
<dbReference type="InterPro" id="IPR028259">
    <property type="entry name" value="AP2-like_int_N"/>
</dbReference>
<evidence type="ECO:0000256" key="1">
    <source>
        <dbReference type="ARBA" id="ARBA00008857"/>
    </source>
</evidence>
<keyword evidence="4" id="KW-0233">DNA recombination</keyword>
<dbReference type="InterPro" id="IPR050090">
    <property type="entry name" value="Tyrosine_recombinase_XerCD"/>
</dbReference>
<dbReference type="Pfam" id="PF14659">
    <property type="entry name" value="Phage_int_SAM_3"/>
    <property type="match status" value="1"/>
</dbReference>
<sequence length="383" mass="44976">MNKNIKKYVTKSGKTRYMFRLYLGKSSLTGESETIAKRGFKTEKEAENALLTLRLKINKGEYVPASKRKPRLSDLYNMWIKLYRKTVGESTLVVTERYFKLHILKQLGNIYLDKLNVLECQKAVNVWYDVAPVTFKRFVFYASKLIRYGIDLGLMKDNPMSKVVLPKKKRDTKKFDSFYTKDELNIFLKDAKQYNFRYFVFFRVLAYSGMRKAECLALNWSDVDFLHNTININKSIATGEHNRLYLSPCKTKDSVRVLDMDSQTMNYLKEWRMKQRKEMFKLGLNFLGDDNLVFANTKGKLTVLSKPQRWDKAICKKFGLRYIKVHGFRHTHASLLFEANTPLQDVKERLGHSDIKTTMNVYTHVTKFQAKKTALNFAKYMES</sequence>
<dbReference type="EMBL" id="MKXG01000400">
    <property type="protein sequence ID" value="PJZ10782.1"/>
    <property type="molecule type" value="Genomic_DNA"/>
</dbReference>
<protein>
    <submittedName>
        <fullName evidence="6">Site-specific integrase</fullName>
    </submittedName>
</protein>
<dbReference type="Gene3D" id="1.10.443.10">
    <property type="entry name" value="Intergrase catalytic core"/>
    <property type="match status" value="1"/>
</dbReference>
<gene>
    <name evidence="6" type="ORF">BHU41_02165</name>
</gene>
<dbReference type="SUPFAM" id="SSF56349">
    <property type="entry name" value="DNA breaking-rejoining enzymes"/>
    <property type="match status" value="1"/>
</dbReference>
<dbReference type="InterPro" id="IPR011010">
    <property type="entry name" value="DNA_brk_join_enz"/>
</dbReference>
<dbReference type="CDD" id="cd01189">
    <property type="entry name" value="INT_ICEBs1_C_like"/>
    <property type="match status" value="1"/>
</dbReference>
<feature type="domain" description="Tyr recombinase" evidence="5">
    <location>
        <begin position="174"/>
        <end position="375"/>
    </location>
</feature>
<evidence type="ECO:0000313" key="7">
    <source>
        <dbReference type="Proteomes" id="UP000231914"/>
    </source>
</evidence>
<dbReference type="InterPro" id="IPR004107">
    <property type="entry name" value="Integrase_SAM-like_N"/>
</dbReference>
<dbReference type="Proteomes" id="UP000231914">
    <property type="component" value="Unassembled WGS sequence"/>
</dbReference>
<evidence type="ECO:0000259" key="5">
    <source>
        <dbReference type="PROSITE" id="PS51898"/>
    </source>
</evidence>
<comment type="caution">
    <text evidence="6">The sequence shown here is derived from an EMBL/GenBank/DDBJ whole genome shotgun (WGS) entry which is preliminary data.</text>
</comment>
<dbReference type="PANTHER" id="PTHR30349:SF64">
    <property type="entry name" value="PROPHAGE INTEGRASE INTD-RELATED"/>
    <property type="match status" value="1"/>
</dbReference>
<organism evidence="6 7">
    <name type="scientific">Lactobacillus crispatus</name>
    <dbReference type="NCBI Taxonomy" id="47770"/>
    <lineage>
        <taxon>Bacteria</taxon>
        <taxon>Bacillati</taxon>
        <taxon>Bacillota</taxon>
        <taxon>Bacilli</taxon>
        <taxon>Lactobacillales</taxon>
        <taxon>Lactobacillaceae</taxon>
        <taxon>Lactobacillus</taxon>
    </lineage>
</organism>
<dbReference type="Pfam" id="PF14657">
    <property type="entry name" value="Arm-DNA-bind_4"/>
    <property type="match status" value="1"/>
</dbReference>
<dbReference type="PROSITE" id="PS51898">
    <property type="entry name" value="TYR_RECOMBINASE"/>
    <property type="match status" value="1"/>
</dbReference>
<dbReference type="PANTHER" id="PTHR30349">
    <property type="entry name" value="PHAGE INTEGRASE-RELATED"/>
    <property type="match status" value="1"/>
</dbReference>
<dbReference type="GO" id="GO:0006310">
    <property type="term" value="P:DNA recombination"/>
    <property type="evidence" value="ECO:0007669"/>
    <property type="project" value="UniProtKB-KW"/>
</dbReference>
<dbReference type="AlphaFoldDB" id="A0A2M9WKK2"/>
<dbReference type="GO" id="GO:0003677">
    <property type="term" value="F:DNA binding"/>
    <property type="evidence" value="ECO:0007669"/>
    <property type="project" value="UniProtKB-KW"/>
</dbReference>
<evidence type="ECO:0000313" key="6">
    <source>
        <dbReference type="EMBL" id="PJZ10782.1"/>
    </source>
</evidence>
<evidence type="ECO:0000256" key="3">
    <source>
        <dbReference type="ARBA" id="ARBA00023125"/>
    </source>
</evidence>
<keyword evidence="3" id="KW-0238">DNA-binding</keyword>
<dbReference type="Pfam" id="PF00589">
    <property type="entry name" value="Phage_integrase"/>
    <property type="match status" value="1"/>
</dbReference>
<evidence type="ECO:0000256" key="4">
    <source>
        <dbReference type="ARBA" id="ARBA00023172"/>
    </source>
</evidence>